<evidence type="ECO:0000256" key="1">
    <source>
        <dbReference type="SAM" id="Phobius"/>
    </source>
</evidence>
<dbReference type="InterPro" id="IPR032111">
    <property type="entry name" value="Clostridium_phage_holin"/>
</dbReference>
<organism evidence="2 3">
    <name type="scientific">Aerococcus agrisoli</name>
    <dbReference type="NCBI Taxonomy" id="2487350"/>
    <lineage>
        <taxon>Bacteria</taxon>
        <taxon>Bacillati</taxon>
        <taxon>Bacillota</taxon>
        <taxon>Bacilli</taxon>
        <taxon>Lactobacillales</taxon>
        <taxon>Aerococcaceae</taxon>
        <taxon>Aerococcus</taxon>
    </lineage>
</organism>
<dbReference type="OrthoDB" id="2884029at2"/>
<accession>A0A3N4H112</accession>
<proteinExistence type="predicted"/>
<feature type="transmembrane region" description="Helical" evidence="1">
    <location>
        <begin position="6"/>
        <end position="25"/>
    </location>
</feature>
<name>A0A3N4H112_9LACT</name>
<keyword evidence="3" id="KW-1185">Reference proteome</keyword>
<feature type="transmembrane region" description="Helical" evidence="1">
    <location>
        <begin position="37"/>
        <end position="54"/>
    </location>
</feature>
<dbReference type="Proteomes" id="UP000273977">
    <property type="component" value="Unassembled WGS sequence"/>
</dbReference>
<dbReference type="Pfam" id="PF16079">
    <property type="entry name" value="Phage_holin_5_2"/>
    <property type="match status" value="1"/>
</dbReference>
<keyword evidence="1" id="KW-1133">Transmembrane helix</keyword>
<sequence>MDILNYVVQEGLVMIPVLFIIGEIVKGTELLSNKWIPLALLVVSIGFTPLLLGSYTADNIVQAVLVAGVTVFGNELIKQSSKGDVK</sequence>
<dbReference type="AlphaFoldDB" id="A0A3N4H112"/>
<gene>
    <name evidence="2" type="ORF">EF384_01065</name>
</gene>
<protein>
    <submittedName>
        <fullName evidence="2">Holin</fullName>
    </submittedName>
</protein>
<reference evidence="2 3" key="1">
    <citation type="submission" date="2018-11" db="EMBL/GenBank/DDBJ databases">
        <title>Aerococcus sp. SJQ22, whole genome shotgun sequence.</title>
        <authorList>
            <person name="Sun L."/>
            <person name="Gao X."/>
            <person name="Chen W."/>
            <person name="Huang K."/>
        </authorList>
    </citation>
    <scope>NUCLEOTIDE SEQUENCE [LARGE SCALE GENOMIC DNA]</scope>
    <source>
        <strain evidence="2 3">SJQ22</strain>
    </source>
</reference>
<dbReference type="EMBL" id="RKMG01000002">
    <property type="protein sequence ID" value="RPA65031.1"/>
    <property type="molecule type" value="Genomic_DNA"/>
</dbReference>
<comment type="caution">
    <text evidence="2">The sequence shown here is derived from an EMBL/GenBank/DDBJ whole genome shotgun (WGS) entry which is preliminary data.</text>
</comment>
<dbReference type="RefSeq" id="WP_123779135.1">
    <property type="nucleotide sequence ID" value="NZ_RKMG01000002.1"/>
</dbReference>
<keyword evidence="1" id="KW-0472">Membrane</keyword>
<evidence type="ECO:0000313" key="2">
    <source>
        <dbReference type="EMBL" id="RPA65031.1"/>
    </source>
</evidence>
<keyword evidence="1" id="KW-0812">Transmembrane</keyword>
<evidence type="ECO:0000313" key="3">
    <source>
        <dbReference type="Proteomes" id="UP000273977"/>
    </source>
</evidence>